<dbReference type="RefSeq" id="WP_150404178.1">
    <property type="nucleotide sequence ID" value="NZ_VXLC01000012.1"/>
</dbReference>
<evidence type="ECO:0000259" key="1">
    <source>
        <dbReference type="Pfam" id="PF13460"/>
    </source>
</evidence>
<dbReference type="SUPFAM" id="SSF51735">
    <property type="entry name" value="NAD(P)-binding Rossmann-fold domains"/>
    <property type="match status" value="1"/>
</dbReference>
<organism evidence="2 3">
    <name type="scientific">Nocardia colli</name>
    <dbReference type="NCBI Taxonomy" id="2545717"/>
    <lineage>
        <taxon>Bacteria</taxon>
        <taxon>Bacillati</taxon>
        <taxon>Actinomycetota</taxon>
        <taxon>Actinomycetes</taxon>
        <taxon>Mycobacteriales</taxon>
        <taxon>Nocardiaceae</taxon>
        <taxon>Nocardia</taxon>
    </lineage>
</organism>
<dbReference type="Gene3D" id="3.40.50.720">
    <property type="entry name" value="NAD(P)-binding Rossmann-like Domain"/>
    <property type="match status" value="1"/>
</dbReference>
<dbReference type="PANTHER" id="PTHR43162">
    <property type="match status" value="1"/>
</dbReference>
<name>A0A5N0EAI1_9NOCA</name>
<dbReference type="Pfam" id="PF13460">
    <property type="entry name" value="NAD_binding_10"/>
    <property type="match status" value="1"/>
</dbReference>
<dbReference type="Gene3D" id="3.90.25.10">
    <property type="entry name" value="UDP-galactose 4-epimerase, domain 1"/>
    <property type="match status" value="1"/>
</dbReference>
<protein>
    <submittedName>
        <fullName evidence="2">NAD(P)H-binding protein</fullName>
    </submittedName>
</protein>
<gene>
    <name evidence="2" type="ORF">F3087_23390</name>
</gene>
<feature type="domain" description="NAD(P)-binding" evidence="1">
    <location>
        <begin position="6"/>
        <end position="176"/>
    </location>
</feature>
<dbReference type="EMBL" id="VXLC01000012">
    <property type="protein sequence ID" value="KAA8886432.1"/>
    <property type="molecule type" value="Genomic_DNA"/>
</dbReference>
<dbReference type="PANTHER" id="PTHR43162:SF1">
    <property type="entry name" value="PRESTALK A DIFFERENTIATION PROTEIN A"/>
    <property type="match status" value="1"/>
</dbReference>
<dbReference type="InterPro" id="IPR051604">
    <property type="entry name" value="Ergot_Alk_Oxidoreductase"/>
</dbReference>
<accession>A0A5N0EAI1</accession>
<dbReference type="Proteomes" id="UP000323876">
    <property type="component" value="Unassembled WGS sequence"/>
</dbReference>
<dbReference type="OrthoDB" id="3510772at2"/>
<keyword evidence="3" id="KW-1185">Reference proteome</keyword>
<sequence length="277" mass="29715">MILVTGATGTIGGELVAALSESGAQVRALVRDPATATLPAGVEAVKGDLNRPETMADALDGVRALFLLPGYDNRADLLDRAKKAGVQRVALLSSAAAALQDLDNAVSRYMTLSEQAVRESELAWTFLRPRSFMSNALRWLPQLAVGDVVRVQFPDVRVGAIDPADIAAVAARALTDADLDGRILELTGPQALLPADQIALLAAVLDRQLVAHGLTTEETRAELAATMPQHYVDAFLSFFADGTLDEETLYPTVREVTGRAPRTFEQWARAHTADFVR</sequence>
<dbReference type="AlphaFoldDB" id="A0A5N0EAI1"/>
<proteinExistence type="predicted"/>
<reference evidence="2 3" key="1">
    <citation type="submission" date="2019-09" db="EMBL/GenBank/DDBJ databases">
        <authorList>
            <person name="Wang X."/>
        </authorList>
    </citation>
    <scope>NUCLEOTIDE SEQUENCE [LARGE SCALE GENOMIC DNA]</scope>
    <source>
        <strain evidence="2 3">CICC 11023</strain>
    </source>
</reference>
<dbReference type="InterPro" id="IPR016040">
    <property type="entry name" value="NAD(P)-bd_dom"/>
</dbReference>
<dbReference type="InterPro" id="IPR036291">
    <property type="entry name" value="NAD(P)-bd_dom_sf"/>
</dbReference>
<comment type="caution">
    <text evidence="2">The sequence shown here is derived from an EMBL/GenBank/DDBJ whole genome shotgun (WGS) entry which is preliminary data.</text>
</comment>
<evidence type="ECO:0000313" key="2">
    <source>
        <dbReference type="EMBL" id="KAA8886432.1"/>
    </source>
</evidence>
<evidence type="ECO:0000313" key="3">
    <source>
        <dbReference type="Proteomes" id="UP000323876"/>
    </source>
</evidence>